<dbReference type="SUPFAM" id="SSF51294">
    <property type="entry name" value="Hedgehog/intein (Hint) domain"/>
    <property type="match status" value="1"/>
</dbReference>
<accession>A0A0P1FRU2</accession>
<dbReference type="NCBIfam" id="NF038133">
    <property type="entry name" value="choice_anch_L"/>
    <property type="match status" value="1"/>
</dbReference>
<organism evidence="3 4">
    <name type="scientific">Thalassovita gelatinovora</name>
    <name type="common">Thalassobius gelatinovorus</name>
    <dbReference type="NCBI Taxonomy" id="53501"/>
    <lineage>
        <taxon>Bacteria</taxon>
        <taxon>Pseudomonadati</taxon>
        <taxon>Pseudomonadota</taxon>
        <taxon>Alphaproteobacteria</taxon>
        <taxon>Rhodobacterales</taxon>
        <taxon>Roseobacteraceae</taxon>
        <taxon>Thalassovita</taxon>
    </lineage>
</organism>
<proteinExistence type="predicted"/>
<dbReference type="AlphaFoldDB" id="A0A0P1FRU2"/>
<feature type="compositionally biased region" description="Low complexity" evidence="1">
    <location>
        <begin position="106"/>
        <end position="125"/>
    </location>
</feature>
<feature type="domain" description="Hedgehog/Intein (Hint)" evidence="2">
    <location>
        <begin position="367"/>
        <end position="504"/>
    </location>
</feature>
<reference evidence="3 4" key="1">
    <citation type="submission" date="2015-09" db="EMBL/GenBank/DDBJ databases">
        <authorList>
            <consortium name="Swine Surveillance"/>
        </authorList>
    </citation>
    <scope>NUCLEOTIDE SEQUENCE [LARGE SCALE GENOMIC DNA]</scope>
    <source>
        <strain evidence="3 4">CECT 4357</strain>
    </source>
</reference>
<evidence type="ECO:0000256" key="1">
    <source>
        <dbReference type="SAM" id="MobiDB-lite"/>
    </source>
</evidence>
<dbReference type="Proteomes" id="UP000051587">
    <property type="component" value="Unassembled WGS sequence"/>
</dbReference>
<evidence type="ECO:0000313" key="3">
    <source>
        <dbReference type="EMBL" id="CUH64683.1"/>
    </source>
</evidence>
<keyword evidence="4" id="KW-1185">Reference proteome</keyword>
<name>A0A0P1FRU2_THAGE</name>
<gene>
    <name evidence="3" type="ORF">TG4357_01431</name>
</gene>
<sequence length="557" mass="59032">MFGLLMMCAARKEMGQSMPIAQELPIDTGASANEMAAEIFGEGVTVVSASYSGDNRSSGIYSNGDSVSAASTPGDTGVILSTGHASDYTNSGSSGGWGGWGGWGGSSSNTNQSSNTSTNTSGINNNSDFNAAAGTTTYDASFLEIDFIPDGDTMTIQFVFSSEEYPEYVDSLYQDFIGVWVNDEFVELGLGDGDIDPNNINSGNNESLFISNLNDEYNTEMDGFTATMTLNMSVNAGAVNSIRIGIADVTDSNYDSNLLIGGGSLQTTLIAQDDKIEVAPGGTRTVDVMANDGGPASSTLTLTHINGQEVSAGSVVTLSTGQVLEVNADGTITVTADSDEESTIFSYTVESDTGISDTAFATINQAPCFVAGTKIRTPNGAVPVDQLMPGDLVLTKDNGAQPVAWIGSREVEATGDYAPVRIARNTFGNHREIWVSPLHRILVRDSLAELLFGTREVLIAAKELINDRSVQQIEGGSVTYVHLMFDQHQIIWSEGLETESFLPGPQMNSSFERETMAEICQLFPELDPETGDGYGPAARRTLRGYEARLITPASEVA</sequence>
<evidence type="ECO:0000259" key="2">
    <source>
        <dbReference type="Pfam" id="PF13403"/>
    </source>
</evidence>
<dbReference type="InterPro" id="IPR028992">
    <property type="entry name" value="Hedgehog/Intein_dom"/>
</dbReference>
<dbReference type="Gene3D" id="2.170.16.10">
    <property type="entry name" value="Hedgehog/Intein (Hint) domain"/>
    <property type="match status" value="1"/>
</dbReference>
<dbReference type="Pfam" id="PF13403">
    <property type="entry name" value="Hint_2"/>
    <property type="match status" value="1"/>
</dbReference>
<evidence type="ECO:0000313" key="4">
    <source>
        <dbReference type="Proteomes" id="UP000051587"/>
    </source>
</evidence>
<dbReference type="STRING" id="53501.SAMN04488043_102244"/>
<dbReference type="InterPro" id="IPR049804">
    <property type="entry name" value="Choice_anch_L"/>
</dbReference>
<dbReference type="EMBL" id="CYSA01000015">
    <property type="protein sequence ID" value="CUH64683.1"/>
    <property type="molecule type" value="Genomic_DNA"/>
</dbReference>
<dbReference type="InterPro" id="IPR036844">
    <property type="entry name" value="Hint_dom_sf"/>
</dbReference>
<feature type="region of interest" description="Disordered" evidence="1">
    <location>
        <begin position="99"/>
        <end position="125"/>
    </location>
</feature>
<protein>
    <recommendedName>
        <fullName evidence="2">Hedgehog/Intein (Hint) domain-containing protein</fullName>
    </recommendedName>
</protein>
<dbReference type="CDD" id="cd00081">
    <property type="entry name" value="Hint"/>
    <property type="match status" value="1"/>
</dbReference>
<dbReference type="Pfam" id="PF17963">
    <property type="entry name" value="Big_9"/>
    <property type="match status" value="1"/>
</dbReference>